<protein>
    <submittedName>
        <fullName evidence="2">Uncharacterized protein</fullName>
    </submittedName>
</protein>
<dbReference type="Proteomes" id="UP000011617">
    <property type="component" value="Unassembled WGS sequence"/>
</dbReference>
<proteinExistence type="predicted"/>
<keyword evidence="3" id="KW-1185">Reference proteome</keyword>
<dbReference type="OrthoDB" id="7061541at2"/>
<dbReference type="RefSeq" id="WP_008314451.1">
    <property type="nucleotide sequence ID" value="NZ_KB372778.1"/>
</dbReference>
<name>L8Y0Q7_9GAMM</name>
<reference evidence="2 3" key="1">
    <citation type="journal article" date="2013" name="Genome Announc.">
        <title>Complete Genome Sequence of Wohlfahrtiimonas chitiniclastica Strain SH04, Isolated from Chrysomya megacephala Collected from Pudong International Airport in China.</title>
        <authorList>
            <person name="Cao X.M."/>
            <person name="Chen T."/>
            <person name="Xu L.Z."/>
            <person name="Yao L.S."/>
            <person name="Qi J."/>
            <person name="Zhang X.L."/>
            <person name="Yan Q.L."/>
            <person name="Deng Y.H."/>
            <person name="Guo T.Y."/>
            <person name="Wang J."/>
            <person name="Hu K.X."/>
            <person name="Xu B.L."/>
        </authorList>
    </citation>
    <scope>NUCLEOTIDE SEQUENCE [LARGE SCALE GENOMIC DNA]</scope>
    <source>
        <strain evidence="2 3">SH04</strain>
    </source>
</reference>
<gene>
    <name evidence="2" type="ORF">F387_00041</name>
</gene>
<organism evidence="2 3">
    <name type="scientific">Wohlfahrtiimonas chitiniclastica SH04</name>
    <dbReference type="NCBI Taxonomy" id="1261130"/>
    <lineage>
        <taxon>Bacteria</taxon>
        <taxon>Pseudomonadati</taxon>
        <taxon>Pseudomonadota</taxon>
        <taxon>Gammaproteobacteria</taxon>
        <taxon>Cardiobacteriales</taxon>
        <taxon>Ignatzschineriaceae</taxon>
        <taxon>Wohlfahrtiimonas</taxon>
    </lineage>
</organism>
<dbReference type="PATRIC" id="fig|1261130.3.peg.246"/>
<accession>L8Y0Q7</accession>
<keyword evidence="1" id="KW-0732">Signal</keyword>
<dbReference type="EMBL" id="AOBV01000002">
    <property type="protein sequence ID" value="ELV08649.1"/>
    <property type="molecule type" value="Genomic_DNA"/>
</dbReference>
<dbReference type="HOGENOM" id="CLU_1844309_0_0_6"/>
<comment type="caution">
    <text evidence="2">The sequence shown here is derived from an EMBL/GenBank/DDBJ whole genome shotgun (WGS) entry which is preliminary data.</text>
</comment>
<sequence>MSKFMRKITILLMLTLSVAYGQGQLTFNALEKMKGPFSFTEQNLIAQLMSMQQAQIDAGDITEFQSRCIASNMVVMFGDANAERFVQIAQKAYTHSMDALSIDDINFMQTINTKYMPALTIVTGECSETDSQNQEEDHE</sequence>
<evidence type="ECO:0000313" key="2">
    <source>
        <dbReference type="EMBL" id="ELV08649.1"/>
    </source>
</evidence>
<feature type="signal peptide" evidence="1">
    <location>
        <begin position="1"/>
        <end position="21"/>
    </location>
</feature>
<dbReference type="AlphaFoldDB" id="L8Y0Q7"/>
<evidence type="ECO:0000313" key="3">
    <source>
        <dbReference type="Proteomes" id="UP000011617"/>
    </source>
</evidence>
<evidence type="ECO:0000256" key="1">
    <source>
        <dbReference type="SAM" id="SignalP"/>
    </source>
</evidence>
<feature type="chain" id="PRO_5003998554" evidence="1">
    <location>
        <begin position="22"/>
        <end position="139"/>
    </location>
</feature>